<accession>A0A645ADQ0</accession>
<evidence type="ECO:0000313" key="1">
    <source>
        <dbReference type="EMBL" id="MPM51157.1"/>
    </source>
</evidence>
<dbReference type="AlphaFoldDB" id="A0A645ADQ0"/>
<comment type="caution">
    <text evidence="1">The sequence shown here is derived from an EMBL/GenBank/DDBJ whole genome shotgun (WGS) entry which is preliminary data.</text>
</comment>
<sequence length="109" mass="12580">MFALGLHLCRNILPLKQRLHNGTREIVSNLAVEPCRHAQLMQRNAGIADASTQIERNARKVGHLALRKNAVDRLLRLHAQHRRNIQNDGPHHDCFFHAVHHPRGQRHPR</sequence>
<proteinExistence type="predicted"/>
<protein>
    <submittedName>
        <fullName evidence="1">Uncharacterized protein</fullName>
    </submittedName>
</protein>
<gene>
    <name evidence="1" type="ORF">SDC9_97904</name>
</gene>
<dbReference type="EMBL" id="VSSQ01013288">
    <property type="protein sequence ID" value="MPM51157.1"/>
    <property type="molecule type" value="Genomic_DNA"/>
</dbReference>
<organism evidence="1">
    <name type="scientific">bioreactor metagenome</name>
    <dbReference type="NCBI Taxonomy" id="1076179"/>
    <lineage>
        <taxon>unclassified sequences</taxon>
        <taxon>metagenomes</taxon>
        <taxon>ecological metagenomes</taxon>
    </lineage>
</organism>
<name>A0A645ADQ0_9ZZZZ</name>
<reference evidence="1" key="1">
    <citation type="submission" date="2019-08" db="EMBL/GenBank/DDBJ databases">
        <authorList>
            <person name="Kucharzyk K."/>
            <person name="Murdoch R.W."/>
            <person name="Higgins S."/>
            <person name="Loffler F."/>
        </authorList>
    </citation>
    <scope>NUCLEOTIDE SEQUENCE</scope>
</reference>